<organism evidence="2 3">
    <name type="scientific">Luoshenia tenuis</name>
    <dbReference type="NCBI Taxonomy" id="2763654"/>
    <lineage>
        <taxon>Bacteria</taxon>
        <taxon>Bacillati</taxon>
        <taxon>Bacillota</taxon>
        <taxon>Clostridia</taxon>
        <taxon>Christensenellales</taxon>
        <taxon>Christensenellaceae</taxon>
        <taxon>Luoshenia</taxon>
    </lineage>
</organism>
<dbReference type="AlphaFoldDB" id="A0A926D093"/>
<keyword evidence="3" id="KW-1185">Reference proteome</keyword>
<dbReference type="InterPro" id="IPR016181">
    <property type="entry name" value="Acyl_CoA_acyltransferase"/>
</dbReference>
<dbReference type="RefSeq" id="WP_249284597.1">
    <property type="nucleotide sequence ID" value="NZ_JACRSO010000001.1"/>
</dbReference>
<evidence type="ECO:0000313" key="2">
    <source>
        <dbReference type="EMBL" id="MBC8528614.1"/>
    </source>
</evidence>
<reference evidence="2" key="1">
    <citation type="submission" date="2020-08" db="EMBL/GenBank/DDBJ databases">
        <title>Genome public.</title>
        <authorList>
            <person name="Liu C."/>
            <person name="Sun Q."/>
        </authorList>
    </citation>
    <scope>NUCLEOTIDE SEQUENCE</scope>
    <source>
        <strain evidence="2">NSJ-44</strain>
    </source>
</reference>
<dbReference type="Proteomes" id="UP000654279">
    <property type="component" value="Unassembled WGS sequence"/>
</dbReference>
<dbReference type="EMBL" id="JACRSO010000001">
    <property type="protein sequence ID" value="MBC8528614.1"/>
    <property type="molecule type" value="Genomic_DNA"/>
</dbReference>
<accession>A0A926D093</accession>
<gene>
    <name evidence="2" type="ORF">H8699_04075</name>
</gene>
<dbReference type="CDD" id="cd04301">
    <property type="entry name" value="NAT_SF"/>
    <property type="match status" value="1"/>
</dbReference>
<dbReference type="GO" id="GO:0016747">
    <property type="term" value="F:acyltransferase activity, transferring groups other than amino-acyl groups"/>
    <property type="evidence" value="ECO:0007669"/>
    <property type="project" value="InterPro"/>
</dbReference>
<name>A0A926D093_9FIRM</name>
<protein>
    <submittedName>
        <fullName evidence="2">GNAT family N-acetyltransferase</fullName>
    </submittedName>
</protein>
<evidence type="ECO:0000313" key="3">
    <source>
        <dbReference type="Proteomes" id="UP000654279"/>
    </source>
</evidence>
<dbReference type="Gene3D" id="3.40.630.30">
    <property type="match status" value="1"/>
</dbReference>
<comment type="caution">
    <text evidence="2">The sequence shown here is derived from an EMBL/GenBank/DDBJ whole genome shotgun (WGS) entry which is preliminary data.</text>
</comment>
<dbReference type="Pfam" id="PF13673">
    <property type="entry name" value="Acetyltransf_10"/>
    <property type="match status" value="1"/>
</dbReference>
<feature type="domain" description="N-acetyltransferase" evidence="1">
    <location>
        <begin position="2"/>
        <end position="148"/>
    </location>
</feature>
<dbReference type="PROSITE" id="PS51186">
    <property type="entry name" value="GNAT"/>
    <property type="match status" value="1"/>
</dbReference>
<evidence type="ECO:0000259" key="1">
    <source>
        <dbReference type="PROSITE" id="PS51186"/>
    </source>
</evidence>
<proteinExistence type="predicted"/>
<dbReference type="InterPro" id="IPR000182">
    <property type="entry name" value="GNAT_dom"/>
</dbReference>
<sequence>MDNIRPATLEDISRLAEIEVFNYRLNFYPVFRDDAYYFGELTVANAVENYRRTQENVKNTYVYDDGVVKGFIRIEGGEVVKLFVEPVLQGQSIGAQLLNYAIAHHAVTFLWALEKNERALRFYLQRGFHLTGKRKYEEGTTEYLVRLER</sequence>
<dbReference type="SUPFAM" id="SSF55729">
    <property type="entry name" value="Acyl-CoA N-acyltransferases (Nat)"/>
    <property type="match status" value="1"/>
</dbReference>